<feature type="region of interest" description="Disordered" evidence="1">
    <location>
        <begin position="738"/>
        <end position="773"/>
    </location>
</feature>
<feature type="compositionally biased region" description="Polar residues" evidence="1">
    <location>
        <begin position="253"/>
        <end position="263"/>
    </location>
</feature>
<dbReference type="GO" id="GO:0016460">
    <property type="term" value="C:myosin II complex"/>
    <property type="evidence" value="ECO:0007669"/>
    <property type="project" value="TreeGrafter"/>
</dbReference>
<feature type="compositionally biased region" description="Basic and acidic residues" evidence="1">
    <location>
        <begin position="1165"/>
        <end position="1186"/>
    </location>
</feature>
<feature type="region of interest" description="Disordered" evidence="1">
    <location>
        <begin position="138"/>
        <end position="157"/>
    </location>
</feature>
<dbReference type="PANTHER" id="PTHR45615:SF40">
    <property type="entry name" value="MYOSIN HEAVY CHAIN, NON-MUSCLE"/>
    <property type="match status" value="1"/>
</dbReference>
<organism evidence="2 3">
    <name type="scientific">Plasmodium inui San Antonio 1</name>
    <dbReference type="NCBI Taxonomy" id="1237626"/>
    <lineage>
        <taxon>Eukaryota</taxon>
        <taxon>Sar</taxon>
        <taxon>Alveolata</taxon>
        <taxon>Apicomplexa</taxon>
        <taxon>Aconoidasida</taxon>
        <taxon>Haemosporida</taxon>
        <taxon>Plasmodiidae</taxon>
        <taxon>Plasmodium</taxon>
        <taxon>Plasmodium (Plasmodium)</taxon>
    </lineage>
</organism>
<dbReference type="Proteomes" id="UP000030640">
    <property type="component" value="Unassembled WGS sequence"/>
</dbReference>
<dbReference type="GO" id="GO:0005737">
    <property type="term" value="C:cytoplasm"/>
    <property type="evidence" value="ECO:0007669"/>
    <property type="project" value="TreeGrafter"/>
</dbReference>
<feature type="compositionally biased region" description="Basic residues" evidence="1">
    <location>
        <begin position="1986"/>
        <end position="1995"/>
    </location>
</feature>
<feature type="region of interest" description="Disordered" evidence="1">
    <location>
        <begin position="397"/>
        <end position="431"/>
    </location>
</feature>
<feature type="region of interest" description="Disordered" evidence="1">
    <location>
        <begin position="547"/>
        <end position="567"/>
    </location>
</feature>
<feature type="compositionally biased region" description="Basic and acidic residues" evidence="1">
    <location>
        <begin position="1122"/>
        <end position="1143"/>
    </location>
</feature>
<evidence type="ECO:0000256" key="1">
    <source>
        <dbReference type="SAM" id="MobiDB-lite"/>
    </source>
</evidence>
<dbReference type="VEuPathDB" id="PlasmoDB:C922_02959"/>
<dbReference type="PANTHER" id="PTHR45615">
    <property type="entry name" value="MYOSIN HEAVY CHAIN, NON-MUSCLE"/>
    <property type="match status" value="1"/>
</dbReference>
<dbReference type="EMBL" id="KI965470">
    <property type="protein sequence ID" value="EUD66638.1"/>
    <property type="molecule type" value="Genomic_DNA"/>
</dbReference>
<feature type="region of interest" description="Disordered" evidence="1">
    <location>
        <begin position="1364"/>
        <end position="1397"/>
    </location>
</feature>
<protein>
    <submittedName>
        <fullName evidence="2">Uncharacterized protein</fullName>
    </submittedName>
</protein>
<feature type="region of interest" description="Disordered" evidence="1">
    <location>
        <begin position="1845"/>
        <end position="1995"/>
    </location>
</feature>
<feature type="compositionally biased region" description="Polar residues" evidence="1">
    <location>
        <begin position="272"/>
        <end position="282"/>
    </location>
</feature>
<dbReference type="Gene3D" id="1.10.287.1490">
    <property type="match status" value="1"/>
</dbReference>
<dbReference type="SUPFAM" id="SSF57997">
    <property type="entry name" value="Tropomyosin"/>
    <property type="match status" value="1"/>
</dbReference>
<feature type="compositionally biased region" description="Polar residues" evidence="1">
    <location>
        <begin position="1882"/>
        <end position="1904"/>
    </location>
</feature>
<dbReference type="GeneID" id="20038233"/>
<accession>W7A5Z9</accession>
<gene>
    <name evidence="2" type="ORF">C922_02959</name>
</gene>
<feature type="compositionally biased region" description="Low complexity" evidence="1">
    <location>
        <begin position="1870"/>
        <end position="1881"/>
    </location>
</feature>
<dbReference type="RefSeq" id="XP_008816779.1">
    <property type="nucleotide sequence ID" value="XM_008818557.1"/>
</dbReference>
<feature type="compositionally biased region" description="Basic residues" evidence="1">
    <location>
        <begin position="1907"/>
        <end position="1918"/>
    </location>
</feature>
<evidence type="ECO:0000313" key="3">
    <source>
        <dbReference type="Proteomes" id="UP000030640"/>
    </source>
</evidence>
<dbReference type="GO" id="GO:0000146">
    <property type="term" value="F:microfilament motor activity"/>
    <property type="evidence" value="ECO:0007669"/>
    <property type="project" value="TreeGrafter"/>
</dbReference>
<dbReference type="GO" id="GO:0032982">
    <property type="term" value="C:myosin filament"/>
    <property type="evidence" value="ECO:0007669"/>
    <property type="project" value="TreeGrafter"/>
</dbReference>
<dbReference type="GO" id="GO:0051015">
    <property type="term" value="F:actin filament binding"/>
    <property type="evidence" value="ECO:0007669"/>
    <property type="project" value="TreeGrafter"/>
</dbReference>
<name>W7A5Z9_9APIC</name>
<evidence type="ECO:0000313" key="2">
    <source>
        <dbReference type="EMBL" id="EUD66638.1"/>
    </source>
</evidence>
<feature type="compositionally biased region" description="Basic and acidic residues" evidence="1">
    <location>
        <begin position="1206"/>
        <end position="1238"/>
    </location>
</feature>
<feature type="compositionally biased region" description="Polar residues" evidence="1">
    <location>
        <begin position="1946"/>
        <end position="1961"/>
    </location>
</feature>
<proteinExistence type="predicted"/>
<keyword evidence="3" id="KW-1185">Reference proteome</keyword>
<reference evidence="2 3" key="1">
    <citation type="submission" date="2013-02" db="EMBL/GenBank/DDBJ databases">
        <title>The Genome Sequence of Plasmodium inui San Antonio 1.</title>
        <authorList>
            <consortium name="The Broad Institute Genome Sequencing Platform"/>
            <consortium name="The Broad Institute Genome Sequencing Center for Infectious Disease"/>
            <person name="Neafsey D."/>
            <person name="Cheeseman I."/>
            <person name="Volkman S."/>
            <person name="Adams J."/>
            <person name="Walker B."/>
            <person name="Young S.K."/>
            <person name="Zeng Q."/>
            <person name="Gargeya S."/>
            <person name="Fitzgerald M."/>
            <person name="Haas B."/>
            <person name="Abouelleil A."/>
            <person name="Alvarado L."/>
            <person name="Arachchi H.M."/>
            <person name="Berlin A.M."/>
            <person name="Chapman S.B."/>
            <person name="Dewar J."/>
            <person name="Goldberg J."/>
            <person name="Griggs A."/>
            <person name="Gujja S."/>
            <person name="Hansen M."/>
            <person name="Howarth C."/>
            <person name="Imamovic A."/>
            <person name="Larimer J."/>
            <person name="McCowan C."/>
            <person name="Murphy C."/>
            <person name="Neiman D."/>
            <person name="Pearson M."/>
            <person name="Priest M."/>
            <person name="Roberts A."/>
            <person name="Saif S."/>
            <person name="Shea T."/>
            <person name="Sisk P."/>
            <person name="Sykes S."/>
            <person name="Wortman J."/>
            <person name="Nusbaum C."/>
            <person name="Birren B."/>
        </authorList>
    </citation>
    <scope>NUCLEOTIDE SEQUENCE [LARGE SCALE GENOMIC DNA]</scope>
    <source>
        <strain evidence="2 3">San Antonio 1</strain>
    </source>
</reference>
<feature type="compositionally biased region" description="Basic and acidic residues" evidence="1">
    <location>
        <begin position="416"/>
        <end position="429"/>
    </location>
</feature>
<feature type="compositionally biased region" description="Basic and acidic residues" evidence="1">
    <location>
        <begin position="1919"/>
        <end position="1931"/>
    </location>
</feature>
<feature type="region of interest" description="Disordered" evidence="1">
    <location>
        <begin position="1122"/>
        <end position="1238"/>
    </location>
</feature>
<feature type="compositionally biased region" description="Basic and acidic residues" evidence="1">
    <location>
        <begin position="140"/>
        <end position="157"/>
    </location>
</feature>
<feature type="compositionally biased region" description="Basic and acidic residues" evidence="1">
    <location>
        <begin position="1443"/>
        <end position="1469"/>
    </location>
</feature>
<dbReference type="OrthoDB" id="10255522at2759"/>
<sequence length="1995" mass="227457">MNQVRSFKSRAKGNCVGAVASCPQREKRDKGDEGRRLKREKREKIKNICRKINLLQKTVCNSTDNFKCVEILFHEAGSKCVVSKRRKKPVKRGEEPVSDSPQRGIFFRGRINHLEFFDTPKLCAFFEKHAVEVVQGAPHAEGKVDDNRAGHADGNPKDHFATHLATHKDTSANGEEFVYPLREEPLTIEKNRLPSGEGMPLQTFSLIGKDANCCKDQWDEVISNAGDVWTANYANQPTWMNADELTGEGFTNEGKTNGDNSPQDNKRKNKQVNDSGHYSSFNKRMKLGECERQANTNSVSPEQLQADFVQFASGQHVEWDDSPRGTHIKWVMQDIPTSKNERLAKDVPTAHTSRMPPNEILQRGSTIRGESLARKKILMLKVSSIVFNHGQGKRCHLRDGESAMKKGNQLNTSENPLERRKPNQNDDGKAGYMMTVPTDEAQSGLDRKFLTDDDELEDELKIREDIQFVYNLFCILAVHMNSLFSMCTELLRYNFSDLSCEDKELSNQSKRLIKLISEYQKEENFAIRFAKCIFRVCKGYTRIGKGPKKGCSEGASQGGSERGFQSPRRGTLAHFDMTIVKKIIRTLLKWEREDENIQIMFTQNRGDKQSNRFKIEIVNHQMVKQNFDVRKLYFCKYNGDLLAYLKRLSTMHCQSSWGFTQGKENNAKGILTGMDPFEGEEENEVALNRVSLYQRCCSPLWRTTKGKTSAEMKGEIQLNNDAEKVSHMRCRTRLTKNTEHFPSTNDSDGSFWEDSNEEGAEDNTPLEIFPNGQTNLTKNQMSIILYLNKILTNEIRSSEDLRIRAKREGKQTETLLWEVKRLQDILRRNGTDVKNVRSSERVLYNTVQMETSAEFFSTKDGKDMHLMEQKTFDENEIDQSICRKETELLNVTSDAHGMAGNSPFYASAEGEKCANRFHHPDDFKKGDLIRQLPYEEGIISTIAAIDTPPPKDGGNINRVRHMIGKIFDQFVNSHVNASHPCDKVITSKVDAVKKGGDEKQPLLEPTQGIKELMEELDTVKKENSQFGEFLEREKRLASQLGLEVERQKEALMEMEFQLESERKRSEELSLQVEELKVNVEELRVHVEREELVNDALFSQMEEERKMGSEVKARLDELASELEAQKGRSDSLEAELSEERKRCSSLEAELDGEKGRSDSLEEELAEERHRNHSLEAELEGKKERSDSLEEELAEERKRCSSLEAELQGEKGRREWLEEEKKKSNSEVELAEERDGSHSLDVELKGERDIIAALKTELDGEKNRVNSLETELDEERDRVTSLETELEGERNKITSLETELEEERDRVTSLETELEGERNKITSLETELEEERDRVISLTEQMEDSTDRCHSLEVELEKEKDRVASLEGELEKEKDRVASLEGELEKERDRVSSLEGEKQVSDCLRAELKKEQEIISGIKEDLKAEKEASALLFAQIEKQREQLTQQKEENTKMRQQLDEQTERSDPLEVNKEVPSGMNYPTEATNQLGPDKKELPLPPLVDQRDKEKATMKISEGKKIQLEDKSKDAMKYGELYDEFVETVVEKEALEKENELMMNHFNGKIEMLGEQAKYFDDKISHYKILCESYERKNRQVARCMERIEEAIKQIELCRDLSDVNWEEQIENVKEVIKDIKHTYAVETVETVGTDTLLFDQVIMEKNILLEKILHLESEKGNQIEHTTDKGQTHNRKDLPNEETTKYMEEMNFKSLNDLFSFHINVVNELSFTKKCYNQLVEENLMKGREYQNDISRLKKLVKDKEREIGVSDENCKSLLLEVENLKFILNDLFTCGGGRARAIKEEGKEEKKKESPVVQVKAEEELSPVVQGEAEGAFISVLEEEPIASQEASLIAPNEPPQLAPDVSSVAAAEGDALSSVPSNSANDSSLQSNPVSVDSQTSRNAQGSNVAATSKGRRTTTRSRTSRGKEATRKGDSKGANRGQSRSKTETKTNKGTSGNKSSRGSKSIQAERGKAGSDLLVDSSVPQEGGRKYPLRSTRRRK</sequence>
<feature type="region of interest" description="Disordered" evidence="1">
    <location>
        <begin position="244"/>
        <end position="286"/>
    </location>
</feature>
<feature type="region of interest" description="Disordered" evidence="1">
    <location>
        <begin position="1443"/>
        <end position="1496"/>
    </location>
</feature>